<evidence type="ECO:0000313" key="2">
    <source>
        <dbReference type="EMBL" id="TGO36845.1"/>
    </source>
</evidence>
<organism evidence="2 3">
    <name type="scientific">Botrytis hyacinthi</name>
    <dbReference type="NCBI Taxonomy" id="278943"/>
    <lineage>
        <taxon>Eukaryota</taxon>
        <taxon>Fungi</taxon>
        <taxon>Dikarya</taxon>
        <taxon>Ascomycota</taxon>
        <taxon>Pezizomycotina</taxon>
        <taxon>Leotiomycetes</taxon>
        <taxon>Helotiales</taxon>
        <taxon>Sclerotiniaceae</taxon>
        <taxon>Botrytis</taxon>
    </lineage>
</organism>
<proteinExistence type="predicted"/>
<feature type="domain" description="Hemerythrin-like" evidence="1">
    <location>
        <begin position="31"/>
        <end position="154"/>
    </location>
</feature>
<dbReference type="InterPro" id="IPR053206">
    <property type="entry name" value="Dimeric_xanthone_biosynth"/>
</dbReference>
<name>A0A4Z1GJL2_9HELO</name>
<dbReference type="Gene3D" id="1.20.120.520">
    <property type="entry name" value="nmb1532 protein domain like"/>
    <property type="match status" value="1"/>
</dbReference>
<dbReference type="Proteomes" id="UP000297814">
    <property type="component" value="Unassembled WGS sequence"/>
</dbReference>
<evidence type="ECO:0000259" key="1">
    <source>
        <dbReference type="Pfam" id="PF01814"/>
    </source>
</evidence>
<accession>A0A4Z1GJL2</accession>
<gene>
    <name evidence="2" type="ORF">BHYA_0113g00180</name>
</gene>
<dbReference type="EMBL" id="PQXK01000113">
    <property type="protein sequence ID" value="TGO36845.1"/>
    <property type="molecule type" value="Genomic_DNA"/>
</dbReference>
<keyword evidence="3" id="KW-1185">Reference proteome</keyword>
<dbReference type="AlphaFoldDB" id="A0A4Z1GJL2"/>
<dbReference type="PANTHER" id="PTHR38048">
    <property type="entry name" value="EXPRESSED PROTEIN"/>
    <property type="match status" value="1"/>
</dbReference>
<sequence length="195" mass="23112">MVGSQQTGFEEAPTQPPMLNPSEFKAYNRLADHMDLFHNNFRRMWNEIYSACTNNKRPSHQPMHAFLNLAESFCTQLTLHHTIEERHFFPELAARMPEFRKDLIGQHREIHHGLEKMHRYVKMCRTGQTELQLSHLKDLMESFGEVLWAHLDDEVRALGAENMRKYWNFQEMAELYHYMCCLSLGDTEEADMIHT</sequence>
<dbReference type="Pfam" id="PF01814">
    <property type="entry name" value="Hemerythrin"/>
    <property type="match status" value="1"/>
</dbReference>
<dbReference type="CDD" id="cd12108">
    <property type="entry name" value="Hr-like"/>
    <property type="match status" value="1"/>
</dbReference>
<comment type="caution">
    <text evidence="2">The sequence shown here is derived from an EMBL/GenBank/DDBJ whole genome shotgun (WGS) entry which is preliminary data.</text>
</comment>
<reference evidence="2 3" key="1">
    <citation type="submission" date="2017-12" db="EMBL/GenBank/DDBJ databases">
        <title>Comparative genomics of Botrytis spp.</title>
        <authorList>
            <person name="Valero-Jimenez C.A."/>
            <person name="Tapia P."/>
            <person name="Veloso J."/>
            <person name="Silva-Moreno E."/>
            <person name="Staats M."/>
            <person name="Valdes J.H."/>
            <person name="Van Kan J.A.L."/>
        </authorList>
    </citation>
    <scope>NUCLEOTIDE SEQUENCE [LARGE SCALE GENOMIC DNA]</scope>
    <source>
        <strain evidence="2 3">Bh0001</strain>
    </source>
</reference>
<evidence type="ECO:0000313" key="3">
    <source>
        <dbReference type="Proteomes" id="UP000297814"/>
    </source>
</evidence>
<dbReference type="PANTHER" id="PTHR38048:SF1">
    <property type="entry name" value="HEMERYTHRIN-LIKE DOMAIN-CONTAINING PROTEIN"/>
    <property type="match status" value="1"/>
</dbReference>
<dbReference type="InterPro" id="IPR012312">
    <property type="entry name" value="Hemerythrin-like"/>
</dbReference>
<protein>
    <recommendedName>
        <fullName evidence="1">Hemerythrin-like domain-containing protein</fullName>
    </recommendedName>
</protein>